<evidence type="ECO:0008006" key="4">
    <source>
        <dbReference type="Google" id="ProtNLM"/>
    </source>
</evidence>
<reference evidence="2 3" key="1">
    <citation type="submission" date="2020-08" db="EMBL/GenBank/DDBJ databases">
        <title>Genome Sequencing of Nocardia wallacei strain FMUON74 and assembly.</title>
        <authorList>
            <person name="Toyokawa M."/>
            <person name="Uesaka K."/>
        </authorList>
    </citation>
    <scope>NUCLEOTIDE SEQUENCE [LARGE SCALE GENOMIC DNA]</scope>
    <source>
        <strain evidence="2 3">FMUON74</strain>
    </source>
</reference>
<organism evidence="2 3">
    <name type="scientific">Nocardia wallacei</name>
    <dbReference type="NCBI Taxonomy" id="480035"/>
    <lineage>
        <taxon>Bacteria</taxon>
        <taxon>Bacillati</taxon>
        <taxon>Actinomycetota</taxon>
        <taxon>Actinomycetes</taxon>
        <taxon>Mycobacteriales</taxon>
        <taxon>Nocardiaceae</taxon>
        <taxon>Nocardia</taxon>
    </lineage>
</organism>
<evidence type="ECO:0000256" key="1">
    <source>
        <dbReference type="SAM" id="MobiDB-lite"/>
    </source>
</evidence>
<gene>
    <name evidence="2" type="ORF">NWFMUON74_13060</name>
</gene>
<keyword evidence="3" id="KW-1185">Reference proteome</keyword>
<proteinExistence type="predicted"/>
<feature type="region of interest" description="Disordered" evidence="1">
    <location>
        <begin position="63"/>
        <end position="173"/>
    </location>
</feature>
<protein>
    <recommendedName>
        <fullName evidence="4">Lipoprotein</fullName>
    </recommendedName>
</protein>
<accession>A0A7G1KJL3</accession>
<dbReference type="RefSeq" id="WP_187687062.1">
    <property type="nucleotide sequence ID" value="NZ_AP023396.1"/>
</dbReference>
<dbReference type="Proteomes" id="UP000516173">
    <property type="component" value="Chromosome"/>
</dbReference>
<dbReference type="AlphaFoldDB" id="A0A7G1KJL3"/>
<feature type="compositionally biased region" description="Low complexity" evidence="1">
    <location>
        <begin position="133"/>
        <end position="155"/>
    </location>
</feature>
<dbReference type="KEGG" id="nwl:NWFMUON74_13060"/>
<feature type="compositionally biased region" description="Low complexity" evidence="1">
    <location>
        <begin position="163"/>
        <end position="173"/>
    </location>
</feature>
<evidence type="ECO:0000313" key="3">
    <source>
        <dbReference type="Proteomes" id="UP000516173"/>
    </source>
</evidence>
<dbReference type="EMBL" id="AP023396">
    <property type="protein sequence ID" value="BCK53534.1"/>
    <property type="molecule type" value="Genomic_DNA"/>
</dbReference>
<dbReference type="GeneID" id="80345906"/>
<evidence type="ECO:0000313" key="2">
    <source>
        <dbReference type="EMBL" id="BCK53534.1"/>
    </source>
</evidence>
<sequence>MENRAGSGGRGVDEESTPRLNARVAGPALAAGAVSLGLVLVGSCGLGQRDVYVTPPPLNAGLQSAPPGGVATKAPGTTGPAVLIPPSPSWRVAVNPPAPRRTLSGVPSTSPGAEPVPPVAGEPARGTEAIDDTAPVTTTTRSTTTRPTTTRPAPTTRRESPSEQEPSSDGSGY</sequence>
<name>A0A7G1KJL3_9NOCA</name>